<gene>
    <name evidence="3" type="ORF">ACFOD9_08725</name>
</gene>
<sequence length="147" mass="15507">MTALLRSLLTDRRGSPSVDFAMTLPALVLVTVGVMQLGIAFLANAGLRNAVEAGARYATVYSSAVNTTNPCGSKGYPTSDQIRAMVTSKAFGIDTASLVPAATASAKDATTGECYVDVSATYPVTFKFVVFTTPAFNLSYTRRAYQL</sequence>
<dbReference type="RefSeq" id="WP_379509691.1">
    <property type="nucleotide sequence ID" value="NZ_JBHRTQ010000007.1"/>
</dbReference>
<name>A0ABV7INW2_9SPHN</name>
<evidence type="ECO:0000313" key="3">
    <source>
        <dbReference type="EMBL" id="MFC3174334.1"/>
    </source>
</evidence>
<organism evidence="3 4">
    <name type="scientific">Novosphingobium bradum</name>
    <dbReference type="NCBI Taxonomy" id="1737444"/>
    <lineage>
        <taxon>Bacteria</taxon>
        <taxon>Pseudomonadati</taxon>
        <taxon>Pseudomonadota</taxon>
        <taxon>Alphaproteobacteria</taxon>
        <taxon>Sphingomonadales</taxon>
        <taxon>Sphingomonadaceae</taxon>
        <taxon>Novosphingobium</taxon>
    </lineage>
</organism>
<evidence type="ECO:0000313" key="4">
    <source>
        <dbReference type="Proteomes" id="UP001595604"/>
    </source>
</evidence>
<evidence type="ECO:0000256" key="1">
    <source>
        <dbReference type="SAM" id="Phobius"/>
    </source>
</evidence>
<evidence type="ECO:0000259" key="2">
    <source>
        <dbReference type="Pfam" id="PF07811"/>
    </source>
</evidence>
<dbReference type="EMBL" id="JBHRTQ010000007">
    <property type="protein sequence ID" value="MFC3174334.1"/>
    <property type="molecule type" value="Genomic_DNA"/>
</dbReference>
<protein>
    <submittedName>
        <fullName evidence="3">TadE/TadG family type IV pilus assembly protein</fullName>
    </submittedName>
</protein>
<accession>A0ABV7INW2</accession>
<feature type="transmembrane region" description="Helical" evidence="1">
    <location>
        <begin position="20"/>
        <end position="43"/>
    </location>
</feature>
<dbReference type="Pfam" id="PF07811">
    <property type="entry name" value="TadE"/>
    <property type="match status" value="1"/>
</dbReference>
<keyword evidence="1" id="KW-1133">Transmembrane helix</keyword>
<feature type="domain" description="TadE-like" evidence="2">
    <location>
        <begin position="17"/>
        <end position="56"/>
    </location>
</feature>
<dbReference type="InterPro" id="IPR012495">
    <property type="entry name" value="TadE-like_dom"/>
</dbReference>
<keyword evidence="4" id="KW-1185">Reference proteome</keyword>
<keyword evidence="1" id="KW-0812">Transmembrane</keyword>
<reference evidence="4" key="1">
    <citation type="journal article" date="2019" name="Int. J. Syst. Evol. Microbiol.">
        <title>The Global Catalogue of Microorganisms (GCM) 10K type strain sequencing project: providing services to taxonomists for standard genome sequencing and annotation.</title>
        <authorList>
            <consortium name="The Broad Institute Genomics Platform"/>
            <consortium name="The Broad Institute Genome Sequencing Center for Infectious Disease"/>
            <person name="Wu L."/>
            <person name="Ma J."/>
        </authorList>
    </citation>
    <scope>NUCLEOTIDE SEQUENCE [LARGE SCALE GENOMIC DNA]</scope>
    <source>
        <strain evidence="4">KCTC 42984</strain>
    </source>
</reference>
<proteinExistence type="predicted"/>
<keyword evidence="1" id="KW-0472">Membrane</keyword>
<dbReference type="Proteomes" id="UP001595604">
    <property type="component" value="Unassembled WGS sequence"/>
</dbReference>
<comment type="caution">
    <text evidence="3">The sequence shown here is derived from an EMBL/GenBank/DDBJ whole genome shotgun (WGS) entry which is preliminary data.</text>
</comment>